<evidence type="ECO:0000313" key="4">
    <source>
        <dbReference type="Proteomes" id="UP001207736"/>
    </source>
</evidence>
<protein>
    <recommendedName>
        <fullName evidence="6">Lipoprotein</fullName>
    </recommendedName>
</protein>
<evidence type="ECO:0000256" key="1">
    <source>
        <dbReference type="SAM" id="SignalP"/>
    </source>
</evidence>
<evidence type="ECO:0000313" key="3">
    <source>
        <dbReference type="EMBL" id="GJM51996.1"/>
    </source>
</evidence>
<accession>A0AAV5AYS5</accession>
<dbReference type="Proteomes" id="UP001207736">
    <property type="component" value="Unassembled WGS sequence"/>
</dbReference>
<reference evidence="2 5" key="1">
    <citation type="submission" date="2021-11" db="EMBL/GenBank/DDBJ databases">
        <title>Draft genome sequence of Capnocytophaga sp. strain KC07075 isolated from cat oral cavity.</title>
        <authorList>
            <person name="Suzuki M."/>
            <person name="Imaoka K."/>
            <person name="Kimura M."/>
            <person name="Morikawa S."/>
            <person name="Maeda K."/>
        </authorList>
    </citation>
    <scope>NUCLEOTIDE SEQUENCE</scope>
    <source>
        <strain evidence="2">KC07075</strain>
        <strain evidence="3 5">KC07079</strain>
    </source>
</reference>
<dbReference type="RefSeq" id="WP_264845595.1">
    <property type="nucleotide sequence ID" value="NZ_BPMA01000012.1"/>
</dbReference>
<proteinExistence type="predicted"/>
<gene>
    <name evidence="2" type="ORF">RCZ15_18160</name>
    <name evidence="3" type="ORF">RCZ16_03140</name>
</gene>
<dbReference type="Proteomes" id="UP001208692">
    <property type="component" value="Unassembled WGS sequence"/>
</dbReference>
<keyword evidence="1" id="KW-0732">Signal</keyword>
<keyword evidence="5" id="KW-1185">Reference proteome</keyword>
<feature type="signal peptide" evidence="1">
    <location>
        <begin position="1"/>
        <end position="28"/>
    </location>
</feature>
<evidence type="ECO:0000313" key="2">
    <source>
        <dbReference type="EMBL" id="GJM50843.1"/>
    </source>
</evidence>
<evidence type="ECO:0008006" key="6">
    <source>
        <dbReference type="Google" id="ProtNLM"/>
    </source>
</evidence>
<organism evidence="2 4">
    <name type="scientific">Capnocytophaga catalasegens</name>
    <dbReference type="NCBI Taxonomy" id="1004260"/>
    <lineage>
        <taxon>Bacteria</taxon>
        <taxon>Pseudomonadati</taxon>
        <taxon>Bacteroidota</taxon>
        <taxon>Flavobacteriia</taxon>
        <taxon>Flavobacteriales</taxon>
        <taxon>Flavobacteriaceae</taxon>
        <taxon>Capnocytophaga</taxon>
    </lineage>
</organism>
<sequence length="307" mass="35219">MNNIFFKTLKTAVLTAMSLFIISCSKDAPTPTNEKEDKGHDEWSKVTFTIRRGHLHGDNFHGNPENLLYPTQVFTFETDGTNIVRKNKDGKILEKGEEPILMISGGIYAMEIVYYNAKGERINSEFTTAQMLPIHQHFFTVKEYLNTKTNQTSSDTSDLLDYTYRDTNPENVMVNSYIDKRNSTKKSQLTNDALGLKGYFTAKVPYAKFDMRIRLLHIQSGTKYINNDKNKGSNPFNAPSDDLLTRSGTDFDQFLPVYILTSPSSGEDGDYERYVKDLADYFQKTTDEIKQILKESSEQQENSNYWM</sequence>
<evidence type="ECO:0000313" key="5">
    <source>
        <dbReference type="Proteomes" id="UP001208692"/>
    </source>
</evidence>
<name>A0AAV5AYS5_9FLAO</name>
<feature type="chain" id="PRO_5043910186" description="Lipoprotein" evidence="1">
    <location>
        <begin position="29"/>
        <end position="307"/>
    </location>
</feature>
<dbReference type="AlphaFoldDB" id="A0AAV5AYS5"/>
<dbReference type="EMBL" id="BQKA01000033">
    <property type="protein sequence ID" value="GJM50843.1"/>
    <property type="molecule type" value="Genomic_DNA"/>
</dbReference>
<comment type="caution">
    <text evidence="2">The sequence shown here is derived from an EMBL/GenBank/DDBJ whole genome shotgun (WGS) entry which is preliminary data.</text>
</comment>
<dbReference type="PROSITE" id="PS51257">
    <property type="entry name" value="PROKAR_LIPOPROTEIN"/>
    <property type="match status" value="1"/>
</dbReference>
<dbReference type="EMBL" id="BQKB01000007">
    <property type="protein sequence ID" value="GJM51996.1"/>
    <property type="molecule type" value="Genomic_DNA"/>
</dbReference>